<dbReference type="EMBL" id="CP012390">
    <property type="protein sequence ID" value="ALE19350.1"/>
    <property type="molecule type" value="Genomic_DNA"/>
</dbReference>
<dbReference type="Gene3D" id="2.60.40.380">
    <property type="entry name" value="Purple acid phosphatase-like, N-terminal"/>
    <property type="match status" value="1"/>
</dbReference>
<dbReference type="SUPFAM" id="SSF49363">
    <property type="entry name" value="Purple acid phosphatase, N-terminal domain"/>
    <property type="match status" value="1"/>
</dbReference>
<evidence type="ECO:0000313" key="8">
    <source>
        <dbReference type="Proteomes" id="UP000068137"/>
    </source>
</evidence>
<dbReference type="InterPro" id="IPR004843">
    <property type="entry name" value="Calcineurin-like_PHP"/>
</dbReference>
<keyword evidence="3" id="KW-0378">Hydrolase</keyword>
<proteinExistence type="inferred from homology"/>
<dbReference type="InterPro" id="IPR006311">
    <property type="entry name" value="TAT_signal"/>
</dbReference>
<dbReference type="Proteomes" id="UP000068137">
    <property type="component" value="Chromosome"/>
</dbReference>
<dbReference type="PANTHER" id="PTHR42988">
    <property type="entry name" value="PHOSPHOHYDROLASE"/>
    <property type="match status" value="1"/>
</dbReference>
<evidence type="ECO:0000313" key="7">
    <source>
        <dbReference type="EMBL" id="ALE19350.1"/>
    </source>
</evidence>
<dbReference type="InterPro" id="IPR019546">
    <property type="entry name" value="TAT_signal_bac_arc"/>
</dbReference>
<dbReference type="InterPro" id="IPR008963">
    <property type="entry name" value="Purple_acid_Pase-like_N"/>
</dbReference>
<dbReference type="KEGG" id="cbq:AL705_07150"/>
<evidence type="ECO:0000256" key="1">
    <source>
        <dbReference type="ARBA" id="ARBA00022723"/>
    </source>
</evidence>
<dbReference type="GO" id="GO:0046872">
    <property type="term" value="F:metal ion binding"/>
    <property type="evidence" value="ECO:0007669"/>
    <property type="project" value="UniProtKB-KW"/>
</dbReference>
<comment type="similarity">
    <text evidence="5">Belongs to the cyclic nucleotide phosphodiesterase class-III family.</text>
</comment>
<dbReference type="SUPFAM" id="SSF56300">
    <property type="entry name" value="Metallo-dependent phosphatases"/>
    <property type="match status" value="1"/>
</dbReference>
<dbReference type="AlphaFoldDB" id="A0A0M3TBR4"/>
<evidence type="ECO:0000256" key="2">
    <source>
        <dbReference type="ARBA" id="ARBA00022729"/>
    </source>
</evidence>
<dbReference type="InterPro" id="IPR029052">
    <property type="entry name" value="Metallo-depent_PP-like"/>
</dbReference>
<keyword evidence="4" id="KW-0408">Iron</keyword>
<protein>
    <recommendedName>
        <fullName evidence="6">Fibronectin type-III domain-containing protein</fullName>
    </recommendedName>
</protein>
<dbReference type="Gene3D" id="3.60.21.10">
    <property type="match status" value="1"/>
</dbReference>
<feature type="domain" description="Fibronectin type-III" evidence="6">
    <location>
        <begin position="76"/>
        <end position="170"/>
    </location>
</feature>
<evidence type="ECO:0000256" key="5">
    <source>
        <dbReference type="ARBA" id="ARBA00025742"/>
    </source>
</evidence>
<evidence type="ECO:0000256" key="4">
    <source>
        <dbReference type="ARBA" id="ARBA00023004"/>
    </source>
</evidence>
<dbReference type="PANTHER" id="PTHR42988:SF2">
    <property type="entry name" value="CYCLIC NUCLEOTIDE PHOSPHODIESTERASE CBUA0032-RELATED"/>
    <property type="match status" value="1"/>
</dbReference>
<name>A0A0M3TBR4_9ACTN</name>
<dbReference type="SMART" id="SM00060">
    <property type="entry name" value="FN3"/>
    <property type="match status" value="1"/>
</dbReference>
<dbReference type="STRING" id="1528099.AL705_07150"/>
<dbReference type="NCBIfam" id="TIGR01409">
    <property type="entry name" value="TAT_signal_seq"/>
    <property type="match status" value="1"/>
</dbReference>
<keyword evidence="2" id="KW-0732">Signal</keyword>
<keyword evidence="1" id="KW-0479">Metal-binding</keyword>
<dbReference type="InterPro" id="IPR050884">
    <property type="entry name" value="CNP_phosphodiesterase-III"/>
</dbReference>
<reference evidence="7 8" key="1">
    <citation type="journal article" date="2015" name="Genome Announc.">
        <title>Complete Genome Sequences for Two Strains of a Novel Fastidious, Partially Acid-Fast, Gram-Positive Corynebacterineae Bacterium, Derived from Human Clinical Samples.</title>
        <authorList>
            <person name="Nicholson A.C."/>
            <person name="Bell M."/>
            <person name="Humrighouse B.W."/>
            <person name="McQuiston J.R."/>
        </authorList>
    </citation>
    <scope>NUCLEOTIDE SEQUENCE [LARGE SCALE GENOMIC DNA]</scope>
    <source>
        <strain evidence="7 8">X1698</strain>
    </source>
</reference>
<accession>A0A0M3TBR4</accession>
<dbReference type="PROSITE" id="PS51318">
    <property type="entry name" value="TAT"/>
    <property type="match status" value="1"/>
</dbReference>
<dbReference type="Pfam" id="PF00149">
    <property type="entry name" value="Metallophos"/>
    <property type="match status" value="1"/>
</dbReference>
<dbReference type="CDD" id="cd00063">
    <property type="entry name" value="FN3"/>
    <property type="match status" value="1"/>
</dbReference>
<dbReference type="GO" id="GO:0003993">
    <property type="term" value="F:acid phosphatase activity"/>
    <property type="evidence" value="ECO:0007669"/>
    <property type="project" value="InterPro"/>
</dbReference>
<evidence type="ECO:0000256" key="3">
    <source>
        <dbReference type="ARBA" id="ARBA00022801"/>
    </source>
</evidence>
<sequence>MIYQVFFAHTVVIRTTFMSMSETTTSPITRRSFLTGSAALGLGVATSLTLPGPQASAATVNDALIPAAPKAAAGDSVTVTDLEVMTVTPTSITFSWSTFKEPHTDHVLPNERVASDGEVWLARSDVKQPLRCVHKSYSKSGFHYVTIRGLKPNTMYRFECRSFGKKAEPGLWFTNIFNEPEVTGILTTLAQPTGKYIQTVAIANDIHLGKSGDSINSTPWSEIMVSTMLAEVKRRGIPHIFINGDLCDHGKLEEAKDLKRILSAFGDYQKDYYMVRGNHDGFGMPTPTSFDPIQAVFPKHKLQTCWTMDYGKLRVLGIDSSWPMTNSGFITDKQLKDIERILMQDPQRPTLVMAHHPVTEDAARNTVGWRPFILDKDDSLRLQRIFQKAPGVFFMAAGHTHRAHRDAPDLPGGPQFAQFCASTPFPGGFTLMDIYEGGYTVTFHRAPTAQALQQVALSRYKQSLGYYGEYTISRMHDRCFTVKRDMSALR</sequence>
<gene>
    <name evidence="7" type="ORF">AL705_07150</name>
</gene>
<evidence type="ECO:0000259" key="6">
    <source>
        <dbReference type="SMART" id="SM00060"/>
    </source>
</evidence>
<dbReference type="InterPro" id="IPR003961">
    <property type="entry name" value="FN3_dom"/>
</dbReference>
<organism evidence="7 8">
    <name type="scientific">Lawsonella clevelandensis</name>
    <dbReference type="NCBI Taxonomy" id="1528099"/>
    <lineage>
        <taxon>Bacteria</taxon>
        <taxon>Bacillati</taxon>
        <taxon>Actinomycetota</taxon>
        <taxon>Actinomycetes</taxon>
        <taxon>Mycobacteriales</taxon>
        <taxon>Lawsonellaceae</taxon>
        <taxon>Lawsonella</taxon>
    </lineage>
</organism>